<sequence>MYQTYYLGVPSQFLTGYQQPSAPDIDEDFYISPNYVRNLPILPPPYPGLPVPPEQQPHVYDNPNFIHQQFPIASIGLYTEIRDGNIHRRKPFRVMSFAIVSTFLFFVIIINVLLYQAKLK</sequence>
<dbReference type="HOGENOM" id="CLU_2051696_0_0_1"/>
<evidence type="ECO:0000313" key="3">
    <source>
        <dbReference type="Proteomes" id="UP000008068"/>
    </source>
</evidence>
<proteinExistence type="predicted"/>
<gene>
    <name evidence="2" type="ORF">CAEBREN_11707</name>
</gene>
<dbReference type="EMBL" id="GL379912">
    <property type="protein sequence ID" value="EGT34266.1"/>
    <property type="molecule type" value="Genomic_DNA"/>
</dbReference>
<evidence type="ECO:0000256" key="1">
    <source>
        <dbReference type="SAM" id="Phobius"/>
    </source>
</evidence>
<keyword evidence="1" id="KW-0472">Membrane</keyword>
<keyword evidence="3" id="KW-1185">Reference proteome</keyword>
<dbReference type="Proteomes" id="UP000008068">
    <property type="component" value="Unassembled WGS sequence"/>
</dbReference>
<reference evidence="3" key="1">
    <citation type="submission" date="2011-07" db="EMBL/GenBank/DDBJ databases">
        <authorList>
            <consortium name="Caenorhabditis brenneri Sequencing and Analysis Consortium"/>
            <person name="Wilson R.K."/>
        </authorList>
    </citation>
    <scope>NUCLEOTIDE SEQUENCE [LARGE SCALE GENOMIC DNA]</scope>
    <source>
        <strain evidence="3">PB2801</strain>
    </source>
</reference>
<name>G0NMW5_CAEBE</name>
<keyword evidence="1" id="KW-1133">Transmembrane helix</keyword>
<organism evidence="3">
    <name type="scientific">Caenorhabditis brenneri</name>
    <name type="common">Nematode worm</name>
    <dbReference type="NCBI Taxonomy" id="135651"/>
    <lineage>
        <taxon>Eukaryota</taxon>
        <taxon>Metazoa</taxon>
        <taxon>Ecdysozoa</taxon>
        <taxon>Nematoda</taxon>
        <taxon>Chromadorea</taxon>
        <taxon>Rhabditida</taxon>
        <taxon>Rhabditina</taxon>
        <taxon>Rhabditomorpha</taxon>
        <taxon>Rhabditoidea</taxon>
        <taxon>Rhabditidae</taxon>
        <taxon>Peloderinae</taxon>
        <taxon>Caenorhabditis</taxon>
    </lineage>
</organism>
<accession>G0NMW5</accession>
<keyword evidence="1" id="KW-0812">Transmembrane</keyword>
<evidence type="ECO:0000313" key="2">
    <source>
        <dbReference type="EMBL" id="EGT34266.1"/>
    </source>
</evidence>
<dbReference type="AlphaFoldDB" id="G0NMW5"/>
<feature type="transmembrane region" description="Helical" evidence="1">
    <location>
        <begin position="94"/>
        <end position="115"/>
    </location>
</feature>
<dbReference type="InParanoid" id="G0NMW5"/>
<protein>
    <submittedName>
        <fullName evidence="2">Uncharacterized protein</fullName>
    </submittedName>
</protein>